<evidence type="ECO:0000259" key="1">
    <source>
        <dbReference type="Pfam" id="PF13358"/>
    </source>
</evidence>
<gene>
    <name evidence="2" type="ORF">JNOLDJLP_00042</name>
    <name evidence="3" type="ORF">OAEIHDOC_00042</name>
</gene>
<dbReference type="SUPFAM" id="SSF53098">
    <property type="entry name" value="Ribonuclease H-like"/>
    <property type="match status" value="1"/>
</dbReference>
<dbReference type="PANTHER" id="PTHR46564">
    <property type="entry name" value="TRANSPOSASE"/>
    <property type="match status" value="1"/>
</dbReference>
<dbReference type="Gene3D" id="3.30.420.10">
    <property type="entry name" value="Ribonuclease H-like superfamily/Ribonuclease H"/>
    <property type="match status" value="1"/>
</dbReference>
<evidence type="ECO:0000313" key="3">
    <source>
        <dbReference type="EMBL" id="QNO41621.1"/>
    </source>
</evidence>
<dbReference type="NCBIfam" id="NF033545">
    <property type="entry name" value="transpos_IS630"/>
    <property type="match status" value="1"/>
</dbReference>
<name>A0A7G9XZN3_9EURY</name>
<dbReference type="InterPro" id="IPR012337">
    <property type="entry name" value="RNaseH-like_sf"/>
</dbReference>
<dbReference type="EMBL" id="MT630653">
    <property type="protein sequence ID" value="QNO41621.1"/>
    <property type="molecule type" value="Genomic_DNA"/>
</dbReference>
<accession>A0A7G9XZN3</accession>
<dbReference type="AlphaFoldDB" id="A0A7G9XZN3"/>
<proteinExistence type="predicted"/>
<dbReference type="InterPro" id="IPR038717">
    <property type="entry name" value="Tc1-like_DDE_dom"/>
</dbReference>
<dbReference type="PANTHER" id="PTHR46564:SF1">
    <property type="entry name" value="TRANSPOSASE"/>
    <property type="match status" value="1"/>
</dbReference>
<dbReference type="InterPro" id="IPR047655">
    <property type="entry name" value="Transpos_IS630-like"/>
</dbReference>
<reference evidence="2" key="1">
    <citation type="submission" date="2020-06" db="EMBL/GenBank/DDBJ databases">
        <title>Unique genomic features of the anaerobic methanotrophic archaea.</title>
        <authorList>
            <person name="Chadwick G.L."/>
            <person name="Skennerton C.T."/>
            <person name="Laso-Perez R."/>
            <person name="Leu A.O."/>
            <person name="Speth D.R."/>
            <person name="Yu H."/>
            <person name="Morgan-Lang C."/>
            <person name="Hatzenpichler R."/>
            <person name="Goudeau D."/>
            <person name="Malmstrom R."/>
            <person name="Brazelton W.J."/>
            <person name="Woyke T."/>
            <person name="Hallam S.J."/>
            <person name="Tyson G.W."/>
            <person name="Wegener G."/>
            <person name="Boetius A."/>
            <person name="Orphan V."/>
        </authorList>
    </citation>
    <scope>NUCLEOTIDE SEQUENCE</scope>
</reference>
<dbReference type="EMBL" id="MT630607">
    <property type="protein sequence ID" value="QNO41217.1"/>
    <property type="molecule type" value="Genomic_DNA"/>
</dbReference>
<dbReference type="InterPro" id="IPR036397">
    <property type="entry name" value="RNaseH_sf"/>
</dbReference>
<feature type="domain" description="Tc1-like transposase DDE" evidence="1">
    <location>
        <begin position="30"/>
        <end position="173"/>
    </location>
</feature>
<evidence type="ECO:0000313" key="2">
    <source>
        <dbReference type="EMBL" id="QNO41217.1"/>
    </source>
</evidence>
<dbReference type="GO" id="GO:0003676">
    <property type="term" value="F:nucleic acid binding"/>
    <property type="evidence" value="ECO:0007669"/>
    <property type="project" value="InterPro"/>
</dbReference>
<sequence>MIPGKAPSEAEQREFIRQIDYHSQQKETVLLFFDACHLLHNVVNARMWQPRGKKGTIAIKSNTGRKRINILGALDIADLSTHITLTEETCNAERVIQFLQKVRGAYPDAKIVFVLDNARYNYAKATRAFAEENNILLLFLPPYAPNLNLIERLWKFAKKHLVNNNYHDEFSQFVDAADTFFNNLGDYYQELESLMTQKFQIIHAE</sequence>
<organism evidence="2">
    <name type="scientific">Candidatus Methanogaster sp. ANME-2c ERB4</name>
    <dbReference type="NCBI Taxonomy" id="2759911"/>
    <lineage>
        <taxon>Archaea</taxon>
        <taxon>Methanobacteriati</taxon>
        <taxon>Methanobacteriota</taxon>
        <taxon>Stenosarchaea group</taxon>
        <taxon>Methanomicrobia</taxon>
        <taxon>Methanosarcinales</taxon>
        <taxon>ANME-2 cluster</taxon>
        <taxon>Candidatus Methanogasteraceae</taxon>
        <taxon>Candidatus Methanogaster</taxon>
    </lineage>
</organism>
<protein>
    <recommendedName>
        <fullName evidence="1">Tc1-like transposase DDE domain-containing protein</fullName>
    </recommendedName>
</protein>
<dbReference type="Pfam" id="PF13358">
    <property type="entry name" value="DDE_3"/>
    <property type="match status" value="1"/>
</dbReference>